<keyword evidence="2" id="KW-1185">Reference proteome</keyword>
<sequence length="157" mass="18506">MKIRFDLEDDDVSVFHNKNVHADFYLDSYLEVFVIEDNKEILLFFTTIHSTIVIDFNQLLIELHQTGKEQVLDTFGNANVYTFKKVGSNLLITNFDEFSNSQEWQYTFDFMAFTKAYTNELRQHLKNLVEKDAKIIKRPNFMLLRQGLNELEIVVAP</sequence>
<evidence type="ECO:0000313" key="2">
    <source>
        <dbReference type="Proteomes" id="UP000308744"/>
    </source>
</evidence>
<reference evidence="1 2" key="1">
    <citation type="submission" date="2019-04" db="EMBL/GenBank/DDBJ databases">
        <title>Lysinibacillus genome sequencing.</title>
        <authorList>
            <person name="Dunlap C."/>
        </authorList>
    </citation>
    <scope>NUCLEOTIDE SEQUENCE [LARGE SCALE GENOMIC DNA]</scope>
    <source>
        <strain evidence="1 2">CCTCC AB 2010389</strain>
    </source>
</reference>
<protein>
    <submittedName>
        <fullName evidence="1">Uncharacterized protein</fullName>
    </submittedName>
</protein>
<accession>A0A4U2Z0M0</accession>
<comment type="caution">
    <text evidence="1">The sequence shown here is derived from an EMBL/GenBank/DDBJ whole genome shotgun (WGS) entry which is preliminary data.</text>
</comment>
<dbReference type="Proteomes" id="UP000308744">
    <property type="component" value="Unassembled WGS sequence"/>
</dbReference>
<dbReference type="EMBL" id="SZPU01000053">
    <property type="protein sequence ID" value="TKI67095.1"/>
    <property type="molecule type" value="Genomic_DNA"/>
</dbReference>
<organism evidence="1 2">
    <name type="scientific">Lysinibacillus mangiferihumi</name>
    <dbReference type="NCBI Taxonomy" id="1130819"/>
    <lineage>
        <taxon>Bacteria</taxon>
        <taxon>Bacillati</taxon>
        <taxon>Bacillota</taxon>
        <taxon>Bacilli</taxon>
        <taxon>Bacillales</taxon>
        <taxon>Bacillaceae</taxon>
        <taxon>Lysinibacillus</taxon>
    </lineage>
</organism>
<dbReference type="AlphaFoldDB" id="A0A4U2Z0M0"/>
<gene>
    <name evidence="1" type="ORF">FC756_13750</name>
</gene>
<evidence type="ECO:0000313" key="1">
    <source>
        <dbReference type="EMBL" id="TKI67095.1"/>
    </source>
</evidence>
<proteinExistence type="predicted"/>
<dbReference type="RefSeq" id="WP_107897067.1">
    <property type="nucleotide sequence ID" value="NZ_PYWM01000030.1"/>
</dbReference>
<name>A0A4U2Z0M0_9BACI</name>